<organism evidence="1 2">
    <name type="scientific">Leifsonia kafniensis</name>
    <dbReference type="NCBI Taxonomy" id="475957"/>
    <lineage>
        <taxon>Bacteria</taxon>
        <taxon>Bacillati</taxon>
        <taxon>Actinomycetota</taxon>
        <taxon>Actinomycetes</taxon>
        <taxon>Micrococcales</taxon>
        <taxon>Microbacteriaceae</taxon>
        <taxon>Leifsonia</taxon>
    </lineage>
</organism>
<evidence type="ECO:0000313" key="2">
    <source>
        <dbReference type="Proteomes" id="UP001501803"/>
    </source>
</evidence>
<evidence type="ECO:0000313" key="1">
    <source>
        <dbReference type="EMBL" id="GAA3861664.1"/>
    </source>
</evidence>
<dbReference type="EMBL" id="BAABCN010000002">
    <property type="protein sequence ID" value="GAA3861664.1"/>
    <property type="molecule type" value="Genomic_DNA"/>
</dbReference>
<keyword evidence="2" id="KW-1185">Reference proteome</keyword>
<protein>
    <submittedName>
        <fullName evidence="1">Uncharacterized protein</fullName>
    </submittedName>
</protein>
<gene>
    <name evidence="1" type="ORF">GCM10022381_02460</name>
</gene>
<name>A0ABP7K1T3_9MICO</name>
<proteinExistence type="predicted"/>
<reference evidence="2" key="1">
    <citation type="journal article" date="2019" name="Int. J. Syst. Evol. Microbiol.">
        <title>The Global Catalogue of Microorganisms (GCM) 10K type strain sequencing project: providing services to taxonomists for standard genome sequencing and annotation.</title>
        <authorList>
            <consortium name="The Broad Institute Genomics Platform"/>
            <consortium name="The Broad Institute Genome Sequencing Center for Infectious Disease"/>
            <person name="Wu L."/>
            <person name="Ma J."/>
        </authorList>
    </citation>
    <scope>NUCLEOTIDE SEQUENCE [LARGE SCALE GENOMIC DNA]</scope>
    <source>
        <strain evidence="2">JCM 17021</strain>
    </source>
</reference>
<sequence length="79" mass="8482">MPKSLRLTVANTAAASFRASPAELSVMSDIGIPSTGTEPLRSAASYDRIARLFVTDCHKIAPDPVIADVTLLAELQRER</sequence>
<dbReference type="Proteomes" id="UP001501803">
    <property type="component" value="Unassembled WGS sequence"/>
</dbReference>
<accession>A0ABP7K1T3</accession>
<comment type="caution">
    <text evidence="1">The sequence shown here is derived from an EMBL/GenBank/DDBJ whole genome shotgun (WGS) entry which is preliminary data.</text>
</comment>